<protein>
    <submittedName>
        <fullName evidence="1">Uncharacterized protein</fullName>
    </submittedName>
</protein>
<name>A0AAW2ZLX3_9EUKA</name>
<sequence length="198" mass="22622">MNSPNNNEAWNTFVDLHSSFISVEDVVIPDFAQEDIPQLYDQCGSRGQEDITCSLSFWTAPDTNAAHSTGTLEPVVHGEPYSNDHFSSLLNEQKVIEYVFDNIFIGRKLCLLDTTKIGSILSAYYDSVLHELNLHDSNEDVKNKFIDLLGGIWIQKNSYIKNIESEVKQKMIDWRDTEKPSYEKLEIVKGLGKKYLVR</sequence>
<dbReference type="EMBL" id="JAOPGA020001725">
    <property type="protein sequence ID" value="KAL0490862.1"/>
    <property type="molecule type" value="Genomic_DNA"/>
</dbReference>
<dbReference type="Proteomes" id="UP001431209">
    <property type="component" value="Unassembled WGS sequence"/>
</dbReference>
<dbReference type="AlphaFoldDB" id="A0AAW2ZLX3"/>
<keyword evidence="2" id="KW-1185">Reference proteome</keyword>
<organism evidence="1 2">
    <name type="scientific">Acrasis kona</name>
    <dbReference type="NCBI Taxonomy" id="1008807"/>
    <lineage>
        <taxon>Eukaryota</taxon>
        <taxon>Discoba</taxon>
        <taxon>Heterolobosea</taxon>
        <taxon>Tetramitia</taxon>
        <taxon>Eutetramitia</taxon>
        <taxon>Acrasidae</taxon>
        <taxon>Acrasis</taxon>
    </lineage>
</organism>
<accession>A0AAW2ZLX3</accession>
<evidence type="ECO:0000313" key="1">
    <source>
        <dbReference type="EMBL" id="KAL0490862.1"/>
    </source>
</evidence>
<comment type="caution">
    <text evidence="1">The sequence shown here is derived from an EMBL/GenBank/DDBJ whole genome shotgun (WGS) entry which is preliminary data.</text>
</comment>
<evidence type="ECO:0000313" key="2">
    <source>
        <dbReference type="Proteomes" id="UP001431209"/>
    </source>
</evidence>
<proteinExistence type="predicted"/>
<reference evidence="1 2" key="1">
    <citation type="submission" date="2024-03" db="EMBL/GenBank/DDBJ databases">
        <title>The Acrasis kona genome and developmental transcriptomes reveal deep origins of eukaryotic multicellular pathways.</title>
        <authorList>
            <person name="Sheikh S."/>
            <person name="Fu C.-J."/>
            <person name="Brown M.W."/>
            <person name="Baldauf S.L."/>
        </authorList>
    </citation>
    <scope>NUCLEOTIDE SEQUENCE [LARGE SCALE GENOMIC DNA]</scope>
    <source>
        <strain evidence="1 2">ATCC MYA-3509</strain>
    </source>
</reference>
<gene>
    <name evidence="1" type="ORF">AKO1_002470</name>
</gene>